<organism evidence="1 2">
    <name type="scientific">Dallia pectoralis</name>
    <name type="common">Alaska blackfish</name>
    <dbReference type="NCBI Taxonomy" id="75939"/>
    <lineage>
        <taxon>Eukaryota</taxon>
        <taxon>Metazoa</taxon>
        <taxon>Chordata</taxon>
        <taxon>Craniata</taxon>
        <taxon>Vertebrata</taxon>
        <taxon>Euteleostomi</taxon>
        <taxon>Actinopterygii</taxon>
        <taxon>Neopterygii</taxon>
        <taxon>Teleostei</taxon>
        <taxon>Protacanthopterygii</taxon>
        <taxon>Esociformes</taxon>
        <taxon>Umbridae</taxon>
        <taxon>Dallia</taxon>
    </lineage>
</organism>
<name>A0ACC2GZN7_DALPE</name>
<gene>
    <name evidence="1" type="ORF">DPEC_G00081850</name>
</gene>
<sequence length="719" mass="81866">MIQRKEIVLSVLGQLQDATESSGLEALTSVALEVHTVLTPFALPGSPCREFPDWTSMDRAARKLYPLDAPGGLLPLACSGAEGNLLFDAASVLLVGTTSLSLELQVRTVVEMLLWKRYYLCGMIDSKVMLQAARFSLCADESEEMLNLPLSVLEAIFDADVKASCFPGSYANMWHLYALSSVLQCNIYSVYPMYNLKIRPYFNRLIRPRSYPKAQELVTIHIMWSGELEGSSTTSRFRPSVFVALVQICDLRVGRPDTEQRVPPLKSPELLNQNSDMTYSSLKDKYNITKSTFYRWRRQTQEHRKKSATRYSWYEAKHFLQACYLEGKLIPLYQFKEFFPEISRSSYYAWKHELISSGGSFSSTGEVSPGNSTEQESWSSPESKPRQEEAEPERPNHHSVASLFGLSYSGDKMDGERAQNLAVMQEAKKVLQNCIVMNTSFPFRIFKRSFPGISRSTYYNWRREAMLFTRGYKAGSCEDSSDADKSTPTSGLSPDRKPENLRHPATARPRVKVCRNHHQGFRVSFLRRKRLRDAAKVKLRKSQWWLSKFKVKFPSLSSCFYWLWRNGPHRKCRPVLENQPEVTMENHHHPIVPEAEVMENHLQSTGPAHNVLSFRSAVKQDLCGPASMTSLAPSSGAPVPGHAHTNADTSTSDHVFVMDLVALANFKAKAKLFLQHRFEEKSFPSFREFRSFFPLTPRSTYYMWKRALHHGVLLVHANG</sequence>
<dbReference type="EMBL" id="CM055734">
    <property type="protein sequence ID" value="KAJ8008768.1"/>
    <property type="molecule type" value="Genomic_DNA"/>
</dbReference>
<protein>
    <submittedName>
        <fullName evidence="1">Uncharacterized protein</fullName>
    </submittedName>
</protein>
<evidence type="ECO:0000313" key="2">
    <source>
        <dbReference type="Proteomes" id="UP001157502"/>
    </source>
</evidence>
<keyword evidence="2" id="KW-1185">Reference proteome</keyword>
<dbReference type="Proteomes" id="UP001157502">
    <property type="component" value="Chromosome 7"/>
</dbReference>
<proteinExistence type="predicted"/>
<comment type="caution">
    <text evidence="1">The sequence shown here is derived from an EMBL/GenBank/DDBJ whole genome shotgun (WGS) entry which is preliminary data.</text>
</comment>
<accession>A0ACC2GZN7</accession>
<reference evidence="1" key="1">
    <citation type="submission" date="2021-05" db="EMBL/GenBank/DDBJ databases">
        <authorList>
            <person name="Pan Q."/>
            <person name="Jouanno E."/>
            <person name="Zahm M."/>
            <person name="Klopp C."/>
            <person name="Cabau C."/>
            <person name="Louis A."/>
            <person name="Berthelot C."/>
            <person name="Parey E."/>
            <person name="Roest Crollius H."/>
            <person name="Montfort J."/>
            <person name="Robinson-Rechavi M."/>
            <person name="Bouchez O."/>
            <person name="Lampietro C."/>
            <person name="Lopez Roques C."/>
            <person name="Donnadieu C."/>
            <person name="Postlethwait J."/>
            <person name="Bobe J."/>
            <person name="Dillon D."/>
            <person name="Chandos A."/>
            <person name="von Hippel F."/>
            <person name="Guiguen Y."/>
        </authorList>
    </citation>
    <scope>NUCLEOTIDE SEQUENCE</scope>
    <source>
        <strain evidence="1">YG-Jan2019</strain>
    </source>
</reference>
<evidence type="ECO:0000313" key="1">
    <source>
        <dbReference type="EMBL" id="KAJ8008768.1"/>
    </source>
</evidence>